<evidence type="ECO:0000313" key="1">
    <source>
        <dbReference type="Proteomes" id="UP000887580"/>
    </source>
</evidence>
<dbReference type="Proteomes" id="UP000887580">
    <property type="component" value="Unplaced"/>
</dbReference>
<proteinExistence type="predicted"/>
<accession>A0AC35F8A8</accession>
<dbReference type="WBParaSite" id="PS1159_v2.g14970.t1">
    <property type="protein sequence ID" value="PS1159_v2.g14970.t1"/>
    <property type="gene ID" value="PS1159_v2.g14970"/>
</dbReference>
<reference evidence="2" key="1">
    <citation type="submission" date="2022-11" db="UniProtKB">
        <authorList>
            <consortium name="WormBaseParasite"/>
        </authorList>
    </citation>
    <scope>IDENTIFICATION</scope>
</reference>
<name>A0AC35F8A8_9BILA</name>
<sequence length="75" mass="7784">MASKMTSALVFILLLTIVYQNVEGATRTCTNGNIKCGGSGGSSDCVFGKGKTPACKCSGALEANCNFRDSKCYCS</sequence>
<organism evidence="1 2">
    <name type="scientific">Panagrolaimus sp. PS1159</name>
    <dbReference type="NCBI Taxonomy" id="55785"/>
    <lineage>
        <taxon>Eukaryota</taxon>
        <taxon>Metazoa</taxon>
        <taxon>Ecdysozoa</taxon>
        <taxon>Nematoda</taxon>
        <taxon>Chromadorea</taxon>
        <taxon>Rhabditida</taxon>
        <taxon>Tylenchina</taxon>
        <taxon>Panagrolaimomorpha</taxon>
        <taxon>Panagrolaimoidea</taxon>
        <taxon>Panagrolaimidae</taxon>
        <taxon>Panagrolaimus</taxon>
    </lineage>
</organism>
<evidence type="ECO:0000313" key="2">
    <source>
        <dbReference type="WBParaSite" id="PS1159_v2.g14970.t1"/>
    </source>
</evidence>
<protein>
    <submittedName>
        <fullName evidence="2">Uncharacterized protein</fullName>
    </submittedName>
</protein>